<name>A0A8T2T5D3_CERRI</name>
<evidence type="ECO:0000313" key="3">
    <source>
        <dbReference type="Proteomes" id="UP000825935"/>
    </source>
</evidence>
<accession>A0A8T2T5D3</accession>
<reference evidence="2" key="1">
    <citation type="submission" date="2021-08" db="EMBL/GenBank/DDBJ databases">
        <title>WGS assembly of Ceratopteris richardii.</title>
        <authorList>
            <person name="Marchant D.B."/>
            <person name="Chen G."/>
            <person name="Jenkins J."/>
            <person name="Shu S."/>
            <person name="Leebens-Mack J."/>
            <person name="Grimwood J."/>
            <person name="Schmutz J."/>
            <person name="Soltis P."/>
            <person name="Soltis D."/>
            <person name="Chen Z.-H."/>
        </authorList>
    </citation>
    <scope>NUCLEOTIDE SEQUENCE</scope>
    <source>
        <strain evidence="2">Whitten #5841</strain>
        <tissue evidence="2">Leaf</tissue>
    </source>
</reference>
<organism evidence="2 3">
    <name type="scientific">Ceratopteris richardii</name>
    <name type="common">Triangle waterfern</name>
    <dbReference type="NCBI Taxonomy" id="49495"/>
    <lineage>
        <taxon>Eukaryota</taxon>
        <taxon>Viridiplantae</taxon>
        <taxon>Streptophyta</taxon>
        <taxon>Embryophyta</taxon>
        <taxon>Tracheophyta</taxon>
        <taxon>Polypodiopsida</taxon>
        <taxon>Polypodiidae</taxon>
        <taxon>Polypodiales</taxon>
        <taxon>Pteridineae</taxon>
        <taxon>Pteridaceae</taxon>
        <taxon>Parkerioideae</taxon>
        <taxon>Ceratopteris</taxon>
    </lineage>
</organism>
<evidence type="ECO:0000256" key="1">
    <source>
        <dbReference type="SAM" id="MobiDB-lite"/>
    </source>
</evidence>
<sequence>MLFCASLHASILCYFFQLPIFYTSAFMLWPHLNSGVGAGEFSMLCVGARVLSQTKLAALSSEGKNMGIPLPHAMLDAKRLLLIDSEPPLDCPSMVSQTDHLHAQITHGKEHVVNKETSSGKRHAERISSLVEHSSCQI</sequence>
<dbReference type="Proteomes" id="UP000825935">
    <property type="component" value="Chromosome 15"/>
</dbReference>
<comment type="caution">
    <text evidence="2">The sequence shown here is derived from an EMBL/GenBank/DDBJ whole genome shotgun (WGS) entry which is preliminary data.</text>
</comment>
<keyword evidence="3" id="KW-1185">Reference proteome</keyword>
<proteinExistence type="predicted"/>
<dbReference type="AlphaFoldDB" id="A0A8T2T5D3"/>
<dbReference type="EMBL" id="CM035420">
    <property type="protein sequence ID" value="KAH7404018.1"/>
    <property type="molecule type" value="Genomic_DNA"/>
</dbReference>
<evidence type="ECO:0000313" key="2">
    <source>
        <dbReference type="EMBL" id="KAH7404018.1"/>
    </source>
</evidence>
<gene>
    <name evidence="2" type="ORF">KP509_15G005900</name>
</gene>
<feature type="region of interest" description="Disordered" evidence="1">
    <location>
        <begin position="115"/>
        <end position="138"/>
    </location>
</feature>
<protein>
    <submittedName>
        <fullName evidence="2">Uncharacterized protein</fullName>
    </submittedName>
</protein>